<evidence type="ECO:0000313" key="1">
    <source>
        <dbReference type="EMBL" id="MDT0683419.1"/>
    </source>
</evidence>
<sequence length="48" mass="5388">MTILLVEKRERIVLQDEVATELQNRTKNLFAVMSAIVGLSARGETDVE</sequence>
<keyword evidence="2" id="KW-1185">Reference proteome</keyword>
<accession>A0ABU3DI91</accession>
<reference evidence="1 2" key="1">
    <citation type="submission" date="2023-09" db="EMBL/GenBank/DDBJ databases">
        <authorList>
            <person name="Rey-Velasco X."/>
        </authorList>
    </citation>
    <scope>NUCLEOTIDE SEQUENCE [LARGE SCALE GENOMIC DNA]</scope>
    <source>
        <strain evidence="1 2">F158</strain>
    </source>
</reference>
<dbReference type="EMBL" id="JAVRHL010000003">
    <property type="protein sequence ID" value="MDT0683419.1"/>
    <property type="molecule type" value="Genomic_DNA"/>
</dbReference>
<gene>
    <name evidence="1" type="ORF">RM543_12040</name>
</gene>
<proteinExistence type="predicted"/>
<comment type="caution">
    <text evidence="1">The sequence shown here is derived from an EMBL/GenBank/DDBJ whole genome shotgun (WGS) entry which is preliminary data.</text>
</comment>
<organism evidence="1 2">
    <name type="scientific">Tropicimonas omnivorans</name>
    <dbReference type="NCBI Taxonomy" id="3075590"/>
    <lineage>
        <taxon>Bacteria</taxon>
        <taxon>Pseudomonadati</taxon>
        <taxon>Pseudomonadota</taxon>
        <taxon>Alphaproteobacteria</taxon>
        <taxon>Rhodobacterales</taxon>
        <taxon>Roseobacteraceae</taxon>
        <taxon>Tropicimonas</taxon>
    </lineage>
</organism>
<name>A0ABU3DI91_9RHOB</name>
<evidence type="ECO:0000313" key="2">
    <source>
        <dbReference type="Proteomes" id="UP001265259"/>
    </source>
</evidence>
<dbReference type="Proteomes" id="UP001265259">
    <property type="component" value="Unassembled WGS sequence"/>
</dbReference>
<protein>
    <submittedName>
        <fullName evidence="1">Uncharacterized protein</fullName>
    </submittedName>
</protein>
<dbReference type="RefSeq" id="WP_311691949.1">
    <property type="nucleotide sequence ID" value="NZ_JAVRHL010000003.1"/>
</dbReference>